<feature type="transmembrane region" description="Helical" evidence="1">
    <location>
        <begin position="12"/>
        <end position="35"/>
    </location>
</feature>
<proteinExistence type="predicted"/>
<dbReference type="InterPro" id="IPR032820">
    <property type="entry name" value="ATPase_put"/>
</dbReference>
<name>A0ABV5W8C8_9BACL</name>
<dbReference type="Pfam" id="PF09527">
    <property type="entry name" value="ATPase_gene1"/>
    <property type="match status" value="1"/>
</dbReference>
<comment type="caution">
    <text evidence="2">The sequence shown here is derived from an EMBL/GenBank/DDBJ whole genome shotgun (WGS) entry which is preliminary data.</text>
</comment>
<keyword evidence="3" id="KW-1185">Reference proteome</keyword>
<accession>A0ABV5W8C8</accession>
<dbReference type="RefSeq" id="WP_344916546.1">
    <property type="nucleotide sequence ID" value="NZ_BAAAYO010000020.1"/>
</dbReference>
<dbReference type="Proteomes" id="UP001589619">
    <property type="component" value="Unassembled WGS sequence"/>
</dbReference>
<evidence type="ECO:0000313" key="3">
    <source>
        <dbReference type="Proteomes" id="UP001589619"/>
    </source>
</evidence>
<evidence type="ECO:0000256" key="1">
    <source>
        <dbReference type="SAM" id="Phobius"/>
    </source>
</evidence>
<dbReference type="EMBL" id="JBHMAG010000024">
    <property type="protein sequence ID" value="MFB9756548.1"/>
    <property type="molecule type" value="Genomic_DNA"/>
</dbReference>
<feature type="transmembrane region" description="Helical" evidence="1">
    <location>
        <begin position="47"/>
        <end position="72"/>
    </location>
</feature>
<keyword evidence="1" id="KW-0812">Transmembrane</keyword>
<sequence length="76" mass="8304">MQKRKSDNNPWRAAGMAGAVGVDLALCIVLGYYAGKWVSVQMDNQPIYIAIGALVGLFVGILSVILLIRYYVKDSK</sequence>
<gene>
    <name evidence="2" type="ORF">ACFFNY_33645</name>
</gene>
<evidence type="ECO:0000313" key="2">
    <source>
        <dbReference type="EMBL" id="MFB9756548.1"/>
    </source>
</evidence>
<organism evidence="2 3">
    <name type="scientific">Paenibacillus hodogayensis</name>
    <dbReference type="NCBI Taxonomy" id="279208"/>
    <lineage>
        <taxon>Bacteria</taxon>
        <taxon>Bacillati</taxon>
        <taxon>Bacillota</taxon>
        <taxon>Bacilli</taxon>
        <taxon>Bacillales</taxon>
        <taxon>Paenibacillaceae</taxon>
        <taxon>Paenibacillus</taxon>
    </lineage>
</organism>
<keyword evidence="1" id="KW-0472">Membrane</keyword>
<reference evidence="2 3" key="1">
    <citation type="submission" date="2024-09" db="EMBL/GenBank/DDBJ databases">
        <authorList>
            <person name="Sun Q."/>
            <person name="Mori K."/>
        </authorList>
    </citation>
    <scope>NUCLEOTIDE SEQUENCE [LARGE SCALE GENOMIC DNA]</scope>
    <source>
        <strain evidence="2 3">JCM 12520</strain>
    </source>
</reference>
<protein>
    <submittedName>
        <fullName evidence="2">AtpZ/AtpI family protein</fullName>
    </submittedName>
</protein>
<keyword evidence="1" id="KW-1133">Transmembrane helix</keyword>